<gene>
    <name evidence="5" type="ORF">SAMN02745716_0851</name>
</gene>
<evidence type="ECO:0000313" key="6">
    <source>
        <dbReference type="Proteomes" id="UP000222056"/>
    </source>
</evidence>
<evidence type="ECO:0000259" key="4">
    <source>
        <dbReference type="Pfam" id="PF13439"/>
    </source>
</evidence>
<dbReference type="STRING" id="29539.SAMN02745716_0851"/>
<sequence length="384" mass="42371">MRVLLTIHHDLDRDSGAPGATLSLAKGLKQLGAEVTIFSFDDLPRRLPALAKEALFPEFVARELWRSAHRYDVVDASTGDAWLWALGRRRSPTLVTRSHGLEHVGWQAETALPGAEAPRLHLRTRLYHGWWRLREVELSLALADACVFLNSGDREWASERFGIERTRCFVVGNGLRDELLAAAETVETGDHVAIVGSWNPRKGCLTAATAMSKIAAHNPRARFRLLGTVADERQVLSSLDPQLRPRVTVIPRYQNAELPRLLAGCGVIVAPSLAEGFNIALREAAACGLAPVASDIPAHRDFVEHGNNGLLFPVGDAEALARQVLRALDDPELRRRLAEQAARAARALRWRAIAEKNARIYERAAALGRPRKAKMLATLVRRPS</sequence>
<evidence type="ECO:0000313" key="5">
    <source>
        <dbReference type="EMBL" id="SEH11697.1"/>
    </source>
</evidence>
<evidence type="ECO:0000259" key="3">
    <source>
        <dbReference type="Pfam" id="PF00534"/>
    </source>
</evidence>
<evidence type="ECO:0000256" key="2">
    <source>
        <dbReference type="ARBA" id="ARBA00022679"/>
    </source>
</evidence>
<feature type="domain" description="Glycosyl transferase family 1" evidence="3">
    <location>
        <begin position="186"/>
        <end position="342"/>
    </location>
</feature>
<dbReference type="RefSeq" id="WP_093116492.1">
    <property type="nucleotide sequence ID" value="NZ_FNWJ01000001.1"/>
</dbReference>
<reference evidence="6" key="1">
    <citation type="submission" date="2016-10" db="EMBL/GenBank/DDBJ databases">
        <authorList>
            <person name="Varghese N."/>
            <person name="Submissions S."/>
        </authorList>
    </citation>
    <scope>NUCLEOTIDE SEQUENCE [LARGE SCALE GENOMIC DNA]</scope>
    <source>
        <strain evidence="6">ATCC 35263</strain>
    </source>
</reference>
<dbReference type="AlphaFoldDB" id="A0A1H6FLD5"/>
<protein>
    <submittedName>
        <fullName evidence="5">Glycosyltransferase involved in cell wall bisynthesis</fullName>
    </submittedName>
</protein>
<dbReference type="EMBL" id="FNWJ01000001">
    <property type="protein sequence ID" value="SEH11697.1"/>
    <property type="molecule type" value="Genomic_DNA"/>
</dbReference>
<dbReference type="InterPro" id="IPR001296">
    <property type="entry name" value="Glyco_trans_1"/>
</dbReference>
<keyword evidence="6" id="KW-1185">Reference proteome</keyword>
<dbReference type="SUPFAM" id="SSF53756">
    <property type="entry name" value="UDP-Glycosyltransferase/glycogen phosphorylase"/>
    <property type="match status" value="1"/>
</dbReference>
<name>A0A1H6FLD5_THEAL</name>
<dbReference type="InterPro" id="IPR028098">
    <property type="entry name" value="Glyco_trans_4-like_N"/>
</dbReference>
<dbReference type="PANTHER" id="PTHR12526:SF510">
    <property type="entry name" value="D-INOSITOL 3-PHOSPHATE GLYCOSYLTRANSFERASE"/>
    <property type="match status" value="1"/>
</dbReference>
<dbReference type="GO" id="GO:0016757">
    <property type="term" value="F:glycosyltransferase activity"/>
    <property type="evidence" value="ECO:0007669"/>
    <property type="project" value="UniProtKB-KW"/>
</dbReference>
<feature type="domain" description="Glycosyltransferase subfamily 4-like N-terminal" evidence="4">
    <location>
        <begin position="21"/>
        <end position="175"/>
    </location>
</feature>
<dbReference type="PANTHER" id="PTHR12526">
    <property type="entry name" value="GLYCOSYLTRANSFERASE"/>
    <property type="match status" value="1"/>
</dbReference>
<dbReference type="Pfam" id="PF00534">
    <property type="entry name" value="Glycos_transf_1"/>
    <property type="match status" value="1"/>
</dbReference>
<proteinExistence type="predicted"/>
<dbReference type="Pfam" id="PF13439">
    <property type="entry name" value="Glyco_transf_4"/>
    <property type="match status" value="1"/>
</dbReference>
<dbReference type="OrthoDB" id="5116476at2"/>
<organism evidence="5 6">
    <name type="scientific">Thermoleophilum album</name>
    <dbReference type="NCBI Taxonomy" id="29539"/>
    <lineage>
        <taxon>Bacteria</taxon>
        <taxon>Bacillati</taxon>
        <taxon>Actinomycetota</taxon>
        <taxon>Thermoleophilia</taxon>
        <taxon>Thermoleophilales</taxon>
        <taxon>Thermoleophilaceae</taxon>
        <taxon>Thermoleophilum</taxon>
    </lineage>
</organism>
<keyword evidence="1" id="KW-0328">Glycosyltransferase</keyword>
<keyword evidence="2 5" id="KW-0808">Transferase</keyword>
<accession>A0A1H6FLD5</accession>
<dbReference type="Gene3D" id="3.40.50.2000">
    <property type="entry name" value="Glycogen Phosphorylase B"/>
    <property type="match status" value="2"/>
</dbReference>
<evidence type="ECO:0000256" key="1">
    <source>
        <dbReference type="ARBA" id="ARBA00022676"/>
    </source>
</evidence>
<dbReference type="Proteomes" id="UP000222056">
    <property type="component" value="Unassembled WGS sequence"/>
</dbReference>
<dbReference type="CDD" id="cd03801">
    <property type="entry name" value="GT4_PimA-like"/>
    <property type="match status" value="1"/>
</dbReference>